<sequence>MAGTCPNYRKSALAHVDGANLVQLLAEKNSQLFQSLWNKISIIEGAVYAAGGELMGSVKEMAREF</sequence>
<evidence type="ECO:0000313" key="1">
    <source>
        <dbReference type="EMBL" id="OAM97501.1"/>
    </source>
</evidence>
<reference evidence="1 2" key="1">
    <citation type="submission" date="2016-03" db="EMBL/GenBank/DDBJ databases">
        <title>Draft genome sequence of the Vibrio tubiashii subs. europaeus.</title>
        <authorList>
            <person name="Spinard E."/>
            <person name="Dubert J."/>
            <person name="Nelson D.R."/>
            <person name="Barja J.L."/>
        </authorList>
    </citation>
    <scope>NUCLEOTIDE SEQUENCE [LARGE SCALE GENOMIC DNA]</scope>
    <source>
        <strain evidence="2">PP-638</strain>
    </source>
</reference>
<dbReference type="RefSeq" id="WP_069668696.1">
    <property type="nucleotide sequence ID" value="NZ_JAPFIY010000013.1"/>
</dbReference>
<protein>
    <submittedName>
        <fullName evidence="1">Uncharacterized protein</fullName>
    </submittedName>
</protein>
<name>A0A178J6F8_9VIBR</name>
<comment type="caution">
    <text evidence="1">The sequence shown here is derived from an EMBL/GenBank/DDBJ whole genome shotgun (WGS) entry which is preliminary data.</text>
</comment>
<dbReference type="Proteomes" id="UP000094761">
    <property type="component" value="Unassembled WGS sequence"/>
</dbReference>
<proteinExistence type="predicted"/>
<dbReference type="EMBL" id="LUAX01000007">
    <property type="protein sequence ID" value="OAM97501.1"/>
    <property type="molecule type" value="Genomic_DNA"/>
</dbReference>
<organism evidence="1 2">
    <name type="scientific">Vibrio europaeus</name>
    <dbReference type="NCBI Taxonomy" id="300876"/>
    <lineage>
        <taxon>Bacteria</taxon>
        <taxon>Pseudomonadati</taxon>
        <taxon>Pseudomonadota</taxon>
        <taxon>Gammaproteobacteria</taxon>
        <taxon>Vibrionales</taxon>
        <taxon>Vibrionaceae</taxon>
        <taxon>Vibrio</taxon>
        <taxon>Vibrio oreintalis group</taxon>
    </lineage>
</organism>
<evidence type="ECO:0000313" key="2">
    <source>
        <dbReference type="Proteomes" id="UP000094761"/>
    </source>
</evidence>
<dbReference type="AlphaFoldDB" id="A0A178J6F8"/>
<gene>
    <name evidence="1" type="ORF">AZ468_18315</name>
</gene>
<accession>A0A178J6F8</accession>